<evidence type="ECO:0000256" key="5">
    <source>
        <dbReference type="ARBA" id="ARBA00023010"/>
    </source>
</evidence>
<keyword evidence="11" id="KW-1185">Reference proteome</keyword>
<keyword evidence="7" id="KW-0539">Nucleus</keyword>
<evidence type="ECO:0000256" key="4">
    <source>
        <dbReference type="ARBA" id="ARBA00022927"/>
    </source>
</evidence>
<keyword evidence="6" id="KW-0906">Nuclear pore complex</keyword>
<evidence type="ECO:0000256" key="1">
    <source>
        <dbReference type="ARBA" id="ARBA00004567"/>
    </source>
</evidence>
<feature type="compositionally biased region" description="Basic and acidic residues" evidence="9">
    <location>
        <begin position="842"/>
        <end position="861"/>
    </location>
</feature>
<dbReference type="PANTHER" id="PTHR13257">
    <property type="entry name" value="NUCLEOPORIN NUP84-RELATED"/>
    <property type="match status" value="1"/>
</dbReference>
<dbReference type="InterPro" id="IPR037700">
    <property type="entry name" value="NUP88/NUP82"/>
</dbReference>
<evidence type="ECO:0000256" key="2">
    <source>
        <dbReference type="ARBA" id="ARBA00022448"/>
    </source>
</evidence>
<comment type="caution">
    <text evidence="10">The sequence shown here is derived from an EMBL/GenBank/DDBJ whole genome shotgun (WGS) entry which is preliminary data.</text>
</comment>
<dbReference type="Proteomes" id="UP000664521">
    <property type="component" value="Unassembled WGS sequence"/>
</dbReference>
<feature type="coiled-coil region" evidence="8">
    <location>
        <begin position="705"/>
        <end position="785"/>
    </location>
</feature>
<reference evidence="10" key="1">
    <citation type="submission" date="2021-03" db="EMBL/GenBank/DDBJ databases">
        <authorList>
            <person name="Tagirdzhanova G."/>
        </authorList>
    </citation>
    <scope>NUCLEOTIDE SEQUENCE</scope>
</reference>
<dbReference type="GO" id="GO:0005643">
    <property type="term" value="C:nuclear pore"/>
    <property type="evidence" value="ECO:0007669"/>
    <property type="project" value="UniProtKB-SubCell"/>
</dbReference>
<evidence type="ECO:0008006" key="12">
    <source>
        <dbReference type="Google" id="ProtNLM"/>
    </source>
</evidence>
<keyword evidence="5" id="KW-0811">Translocation</keyword>
<dbReference type="AlphaFoldDB" id="A0A8H3J532"/>
<dbReference type="GO" id="GO:0006406">
    <property type="term" value="P:mRNA export from nucleus"/>
    <property type="evidence" value="ECO:0007669"/>
    <property type="project" value="TreeGrafter"/>
</dbReference>
<dbReference type="PANTHER" id="PTHR13257:SF0">
    <property type="entry name" value="NUCLEAR PORE COMPLEX PROTEIN NUP88"/>
    <property type="match status" value="1"/>
</dbReference>
<sequence>MPKILSHTPPWLSRPEPGFHLFNPSQGTLSSTHKERRGSEYLSDGHATRPYQGPTNTIAHRGTELFVAVDNKIRWSDLCMLKDSYDEKEALRKQKRQRRKLDHHVDQEDSSNDELNGKASGFRELQVNIAEKIRQLSLSPNGNFLAVVTSHTVRVVLLPHPSKLDLEDNKPIRPLTRTVAPTAHVLAQSPIAKILWHPCGVGGNCLVTITADAVVRLWELDFKDHMSFDTPSLAVDLKKLAVGASRDEDFRPNKLNANRSFSLDSVGMDVASACFGGLGSSEESPWCAMTLWVAMKEGDVYALCPLLPSKWQPSSTMIPSLSVQIVSKLAATQEVSLPLDEVQQSNDQYQWITDLDGQQPHSAHGDDEPLPGAEVYRRPFSPNPIPKLQGPFQVFGDEYDQDPDISDIHVIAARVDSEEFLDGEESDTDSGLGMDDDAGLAASIVCLMTRTGRVYVCLDLDGVQAQWLPARRDLSMSAADEPSLVILEMVDTMKIEHVQETEWPTFNLDVDSRYSFFVTHSQAIYYLSMETWTQSLQSELQSSANVGTEFRIDVFSNGPGTFRERVLDFQQDHEPTVLKSTAAVVFQDSDLGYFLLTALDGVAQSVLLDKPDTAVEEELRAQTTYDLPRARATSSLATGPARQSYVPPSSLWQQSSLPQFFGNHVQNRHKRALKEEIRLSSATLDLMTQAHRVLSEETHTLGLAAADLFRRCERLQDELRDQIERVKEVANRTEEVLGVGTGEAFSNDTPNATVERRLTEARERHEKLATRFEALSKRVRKINRKPLSDQERAFIAEVEKISQSVSEPEKKENGEEQDSRELWHRYDEAKRLAAEMVAQAKETSKDLMRNHRGDDEIPPEFRRARVGQVMGLLERESALVDAAQERLGRLSLNALS</sequence>
<keyword evidence="2" id="KW-0813">Transport</keyword>
<evidence type="ECO:0000313" key="11">
    <source>
        <dbReference type="Proteomes" id="UP000664521"/>
    </source>
</evidence>
<evidence type="ECO:0000256" key="9">
    <source>
        <dbReference type="SAM" id="MobiDB-lite"/>
    </source>
</evidence>
<comment type="subcellular location">
    <subcellularLocation>
        <location evidence="1">Nucleus</location>
        <location evidence="1">Nuclear pore complex</location>
    </subcellularLocation>
</comment>
<proteinExistence type="predicted"/>
<dbReference type="GO" id="GO:0006606">
    <property type="term" value="P:protein import into nucleus"/>
    <property type="evidence" value="ECO:0007669"/>
    <property type="project" value="TreeGrafter"/>
</dbReference>
<feature type="region of interest" description="Disordered" evidence="9">
    <location>
        <begin position="23"/>
        <end position="56"/>
    </location>
</feature>
<protein>
    <recommendedName>
        <fullName evidence="12">Nucleoporin Nup82</fullName>
    </recommendedName>
</protein>
<feature type="region of interest" description="Disordered" evidence="9">
    <location>
        <begin position="841"/>
        <end position="861"/>
    </location>
</feature>
<dbReference type="EMBL" id="CAJPDS010000167">
    <property type="protein sequence ID" value="CAF9940915.1"/>
    <property type="molecule type" value="Genomic_DNA"/>
</dbReference>
<evidence type="ECO:0000256" key="3">
    <source>
        <dbReference type="ARBA" id="ARBA00022816"/>
    </source>
</evidence>
<gene>
    <name evidence="10" type="ORF">HETSPECPRED_002678</name>
</gene>
<keyword evidence="3" id="KW-0509">mRNA transport</keyword>
<dbReference type="Gene3D" id="2.130.10.10">
    <property type="entry name" value="YVTN repeat-like/Quinoprotein amine dehydrogenase"/>
    <property type="match status" value="1"/>
</dbReference>
<evidence type="ECO:0000256" key="6">
    <source>
        <dbReference type="ARBA" id="ARBA00023132"/>
    </source>
</evidence>
<name>A0A8H3J532_9LECA</name>
<evidence type="ECO:0000256" key="8">
    <source>
        <dbReference type="SAM" id="Coils"/>
    </source>
</evidence>
<feature type="region of interest" description="Disordered" evidence="9">
    <location>
        <begin position="94"/>
        <end position="118"/>
    </location>
</feature>
<dbReference type="GO" id="GO:0000055">
    <property type="term" value="P:ribosomal large subunit export from nucleus"/>
    <property type="evidence" value="ECO:0007669"/>
    <property type="project" value="InterPro"/>
</dbReference>
<dbReference type="InterPro" id="IPR015943">
    <property type="entry name" value="WD40/YVTN_repeat-like_dom_sf"/>
</dbReference>
<dbReference type="InterPro" id="IPR036322">
    <property type="entry name" value="WD40_repeat_dom_sf"/>
</dbReference>
<evidence type="ECO:0000256" key="7">
    <source>
        <dbReference type="ARBA" id="ARBA00023242"/>
    </source>
</evidence>
<dbReference type="SUPFAM" id="SSF50978">
    <property type="entry name" value="WD40 repeat-like"/>
    <property type="match status" value="1"/>
</dbReference>
<evidence type="ECO:0000313" key="10">
    <source>
        <dbReference type="EMBL" id="CAF9940915.1"/>
    </source>
</evidence>
<accession>A0A8H3J532</accession>
<dbReference type="OrthoDB" id="341482at2759"/>
<dbReference type="GO" id="GO:0000056">
    <property type="term" value="P:ribosomal small subunit export from nucleus"/>
    <property type="evidence" value="ECO:0007669"/>
    <property type="project" value="InterPro"/>
</dbReference>
<keyword evidence="8" id="KW-0175">Coiled coil</keyword>
<keyword evidence="4" id="KW-0653">Protein transport</keyword>
<dbReference type="GO" id="GO:0017056">
    <property type="term" value="F:structural constituent of nuclear pore"/>
    <property type="evidence" value="ECO:0007669"/>
    <property type="project" value="InterPro"/>
</dbReference>
<organism evidence="10 11">
    <name type="scientific">Heterodermia speciosa</name>
    <dbReference type="NCBI Taxonomy" id="116794"/>
    <lineage>
        <taxon>Eukaryota</taxon>
        <taxon>Fungi</taxon>
        <taxon>Dikarya</taxon>
        <taxon>Ascomycota</taxon>
        <taxon>Pezizomycotina</taxon>
        <taxon>Lecanoromycetes</taxon>
        <taxon>OSLEUM clade</taxon>
        <taxon>Lecanoromycetidae</taxon>
        <taxon>Caliciales</taxon>
        <taxon>Physciaceae</taxon>
        <taxon>Heterodermia</taxon>
    </lineage>
</organism>